<comment type="caution">
    <text evidence="2">The sequence shown here is derived from an EMBL/GenBank/DDBJ whole genome shotgun (WGS) entry which is preliminary data.</text>
</comment>
<dbReference type="AlphaFoldDB" id="A0A939BUA0"/>
<evidence type="ECO:0000313" key="2">
    <source>
        <dbReference type="EMBL" id="MBM9461454.1"/>
    </source>
</evidence>
<reference evidence="2" key="1">
    <citation type="submission" date="2021-01" db="EMBL/GenBank/DDBJ databases">
        <title>Novel species in genus Nocardioides.</title>
        <authorList>
            <person name="Zhang G."/>
        </authorList>
    </citation>
    <scope>NUCLEOTIDE SEQUENCE</scope>
    <source>
        <strain evidence="2">Zg-536</strain>
    </source>
</reference>
<gene>
    <name evidence="2" type="ORF">JK386_16240</name>
</gene>
<name>A0A939BUA0_9ACTN</name>
<feature type="compositionally biased region" description="Gly residues" evidence="1">
    <location>
        <begin position="1"/>
        <end position="10"/>
    </location>
</feature>
<accession>A0A939BUA0</accession>
<feature type="region of interest" description="Disordered" evidence="1">
    <location>
        <begin position="1"/>
        <end position="105"/>
    </location>
</feature>
<sequence length="105" mass="10601">MSEQPQGGGTNEVSPTADPNDDTGQSLAPRPKPKAEPQEPPPGGPHAVPGVGGEGAYSAEPRDLDPTRNPATDEIPAAALEGEDTETEATRGDSPDADTADESSA</sequence>
<evidence type="ECO:0000313" key="3">
    <source>
        <dbReference type="Proteomes" id="UP000663791"/>
    </source>
</evidence>
<protein>
    <submittedName>
        <fullName evidence="2">Uncharacterized protein</fullName>
    </submittedName>
</protein>
<dbReference type="EMBL" id="JAERTX010000017">
    <property type="protein sequence ID" value="MBM9461454.1"/>
    <property type="molecule type" value="Genomic_DNA"/>
</dbReference>
<proteinExistence type="predicted"/>
<keyword evidence="3" id="KW-1185">Reference proteome</keyword>
<feature type="compositionally biased region" description="Acidic residues" evidence="1">
    <location>
        <begin position="95"/>
        <end position="105"/>
    </location>
</feature>
<organism evidence="2 3">
    <name type="scientific">Nocardioides faecalis</name>
    <dbReference type="NCBI Taxonomy" id="2803858"/>
    <lineage>
        <taxon>Bacteria</taxon>
        <taxon>Bacillati</taxon>
        <taxon>Actinomycetota</taxon>
        <taxon>Actinomycetes</taxon>
        <taxon>Propionibacteriales</taxon>
        <taxon>Nocardioidaceae</taxon>
        <taxon>Nocardioides</taxon>
    </lineage>
</organism>
<dbReference type="Proteomes" id="UP000663791">
    <property type="component" value="Unassembled WGS sequence"/>
</dbReference>
<dbReference type="RefSeq" id="WP_205292772.1">
    <property type="nucleotide sequence ID" value="NZ_CP074406.1"/>
</dbReference>
<evidence type="ECO:0000256" key="1">
    <source>
        <dbReference type="SAM" id="MobiDB-lite"/>
    </source>
</evidence>